<gene>
    <name evidence="3" type="ORF">KK083_01815</name>
</gene>
<feature type="signal peptide" evidence="2">
    <location>
        <begin position="1"/>
        <end position="23"/>
    </location>
</feature>
<evidence type="ECO:0000256" key="2">
    <source>
        <dbReference type="SAM" id="SignalP"/>
    </source>
</evidence>
<evidence type="ECO:0008006" key="5">
    <source>
        <dbReference type="Google" id="ProtNLM"/>
    </source>
</evidence>
<evidence type="ECO:0000313" key="4">
    <source>
        <dbReference type="Proteomes" id="UP001319200"/>
    </source>
</evidence>
<evidence type="ECO:0000256" key="1">
    <source>
        <dbReference type="SAM" id="Coils"/>
    </source>
</evidence>
<keyword evidence="4" id="KW-1185">Reference proteome</keyword>
<reference evidence="3 4" key="1">
    <citation type="submission" date="2021-05" db="EMBL/GenBank/DDBJ databases">
        <title>A Polyphasic approach of four new species of the genus Ohtaekwangia: Ohtaekwangia histidinii sp. nov., Ohtaekwangia cretensis sp. nov., Ohtaekwangia indiensis sp. nov., Ohtaekwangia reichenbachii sp. nov. from diverse environment.</title>
        <authorList>
            <person name="Octaviana S."/>
        </authorList>
    </citation>
    <scope>NUCLEOTIDE SEQUENCE [LARGE SCALE GENOMIC DNA]</scope>
    <source>
        <strain evidence="3 4">PWU4</strain>
    </source>
</reference>
<feature type="chain" id="PRO_5042920134" description="Tail fiber domain-containing protein" evidence="2">
    <location>
        <begin position="24"/>
        <end position="351"/>
    </location>
</feature>
<keyword evidence="1" id="KW-0175">Coiled coil</keyword>
<protein>
    <recommendedName>
        <fullName evidence="5">Tail fiber domain-containing protein</fullName>
    </recommendedName>
</protein>
<comment type="caution">
    <text evidence="3">The sequence shown here is derived from an EMBL/GenBank/DDBJ whole genome shotgun (WGS) entry which is preliminary data.</text>
</comment>
<name>A0AAP2DHP3_9BACT</name>
<proteinExistence type="predicted"/>
<evidence type="ECO:0000313" key="3">
    <source>
        <dbReference type="EMBL" id="MBT1695593.1"/>
    </source>
</evidence>
<sequence>MRAHYKTIIALTWSMLQSYGLFAQWQGTSPVYYLNGNVGIGKSDPAHLLHIVSSTEDPPVNVTTPYAEMIFSKHSLSLKAKSGFSNVPYVAWHNSAGTRLGYMGWRTDALGLTLENGYNFSINGGNVGIGTATPALNLEIKAAGAPGVLIRDTDGGGDRPLLRFVGNTQLVFDSDDSGSKQFTFYSQFSQVRNNDAVLRIFGRTDNWGRYLELTHNGSQGIISTDIGSIILNPAGNVGIGSISNPSHKLTVKGTIRTEEVLVELIQGAGPDYVFEKNYNLLSLSEVEAYINENKHLPEVPSAKEMEANGLNLKEMNLLLLKKVEELTLHLIEKEKKMTALEDRIGQLEKNK</sequence>
<accession>A0AAP2DHP3</accession>
<dbReference type="Proteomes" id="UP001319200">
    <property type="component" value="Unassembled WGS sequence"/>
</dbReference>
<dbReference type="RefSeq" id="WP_254160076.1">
    <property type="nucleotide sequence ID" value="NZ_JAHESF010000002.1"/>
</dbReference>
<feature type="coiled-coil region" evidence="1">
    <location>
        <begin position="323"/>
        <end position="350"/>
    </location>
</feature>
<keyword evidence="2" id="KW-0732">Signal</keyword>
<dbReference type="EMBL" id="JAHESF010000002">
    <property type="protein sequence ID" value="MBT1695593.1"/>
    <property type="molecule type" value="Genomic_DNA"/>
</dbReference>
<organism evidence="3 4">
    <name type="scientific">Chryseosolibacter histidini</name>
    <dbReference type="NCBI Taxonomy" id="2782349"/>
    <lineage>
        <taxon>Bacteria</taxon>
        <taxon>Pseudomonadati</taxon>
        <taxon>Bacteroidota</taxon>
        <taxon>Cytophagia</taxon>
        <taxon>Cytophagales</taxon>
        <taxon>Chryseotaleaceae</taxon>
        <taxon>Chryseosolibacter</taxon>
    </lineage>
</organism>
<dbReference type="AlphaFoldDB" id="A0AAP2DHP3"/>